<name>A0A2U2HC11_9BURK</name>
<organism evidence="1 2">
    <name type="scientific">Massilia glaciei</name>
    <dbReference type="NCBI Taxonomy" id="1524097"/>
    <lineage>
        <taxon>Bacteria</taxon>
        <taxon>Pseudomonadati</taxon>
        <taxon>Pseudomonadota</taxon>
        <taxon>Betaproteobacteria</taxon>
        <taxon>Burkholderiales</taxon>
        <taxon>Oxalobacteraceae</taxon>
        <taxon>Telluria group</taxon>
        <taxon>Massilia</taxon>
    </lineage>
</organism>
<proteinExistence type="predicted"/>
<dbReference type="AlphaFoldDB" id="A0A2U2HC11"/>
<protein>
    <submittedName>
        <fullName evidence="1">Uncharacterized protein</fullName>
    </submittedName>
</protein>
<reference evidence="1 2" key="1">
    <citation type="submission" date="2018-04" db="EMBL/GenBank/DDBJ databases">
        <title>Massilia violaceinigra sp. nov., a novel purple-pigmented bacterium isolated from Tianshan glacier, Xinjiang, China.</title>
        <authorList>
            <person name="Wang H."/>
        </authorList>
    </citation>
    <scope>NUCLEOTIDE SEQUENCE [LARGE SCALE GENOMIC DNA]</scope>
    <source>
        <strain evidence="1 2">B448-2</strain>
    </source>
</reference>
<sequence length="121" mass="13384">MEIDFAQTDLYAKLRKSVTLLDGNIAGTADLMMYVVAYLKAARESDRAGHEKISKSPLLLTHLQRVWSEAERVVAAADEFSVRAGGFYHVPEDVLAFVSSADSLAELDRIGIEHPLKYSSK</sequence>
<accession>A0A2U2HC11</accession>
<evidence type="ECO:0000313" key="1">
    <source>
        <dbReference type="EMBL" id="PWF40332.1"/>
    </source>
</evidence>
<dbReference type="EMBL" id="PXWF02000325">
    <property type="protein sequence ID" value="PWF40332.1"/>
    <property type="molecule type" value="Genomic_DNA"/>
</dbReference>
<evidence type="ECO:0000313" key="2">
    <source>
        <dbReference type="Proteomes" id="UP000241421"/>
    </source>
</evidence>
<gene>
    <name evidence="1" type="ORF">C7C56_026190</name>
</gene>
<keyword evidence="2" id="KW-1185">Reference proteome</keyword>
<comment type="caution">
    <text evidence="1">The sequence shown here is derived from an EMBL/GenBank/DDBJ whole genome shotgun (WGS) entry which is preliminary data.</text>
</comment>
<dbReference type="Proteomes" id="UP000241421">
    <property type="component" value="Unassembled WGS sequence"/>
</dbReference>